<dbReference type="Pfam" id="PF02885">
    <property type="entry name" value="Glycos_trans_3N"/>
    <property type="match status" value="1"/>
</dbReference>
<comment type="subunit">
    <text evidence="3">Homodimer.</text>
</comment>
<dbReference type="PANTHER" id="PTHR43285">
    <property type="entry name" value="ANTHRANILATE PHOSPHORIBOSYLTRANSFERASE"/>
    <property type="match status" value="1"/>
</dbReference>
<feature type="binding site" evidence="3">
    <location>
        <position position="88"/>
    </location>
    <ligand>
        <name>5-phospho-alpha-D-ribose 1-diphosphate</name>
        <dbReference type="ChEBI" id="CHEBI:58017"/>
    </ligand>
</feature>
<gene>
    <name evidence="3" type="primary">trpD</name>
    <name evidence="6" type="ORF">JCM21142_72940</name>
</gene>
<sequence length="332" mass="36415">MIKDILKKLFEYKKLSRSEAKEILIDIAADKYNGSHVVAFLSVYMMRPISVEELSGFRDALLELCCKVDLSDFEAIDIVGTGGDGKNTFNISTLSSFVVAGAGYKVTKHGNYGVSSASGSSNVMEYLGYKFSNEEDVLKRQTDKAGICFLHAPLFHPAMKAVAPYRKELGLKTFFNMLGPLVNPSFPNSQLLGVYSLELARLYQYLFQDTNKNYTIIHSLDGYDEISLTGDFKSITNEGEQLIAPEYLGFKRICQEDIFGGDTVPQAAQIFTNILDGKGTDAQNSTIFANAAMAISCMDKSKSVEDAIALAKDSLLSGRAKQTLKSLVALSE</sequence>
<dbReference type="OrthoDB" id="9806430at2"/>
<dbReference type="GO" id="GO:0000287">
    <property type="term" value="F:magnesium ion binding"/>
    <property type="evidence" value="ECO:0007669"/>
    <property type="project" value="UniProtKB-UniRule"/>
</dbReference>
<keyword evidence="7" id="KW-1185">Reference proteome</keyword>
<dbReference type="Proteomes" id="UP000019402">
    <property type="component" value="Unassembled WGS sequence"/>
</dbReference>
<dbReference type="GO" id="GO:0004048">
    <property type="term" value="F:anthranilate phosphoribosyltransferase activity"/>
    <property type="evidence" value="ECO:0007669"/>
    <property type="project" value="UniProtKB-UniRule"/>
</dbReference>
<comment type="caution">
    <text evidence="6">The sequence shown here is derived from an EMBL/GenBank/DDBJ whole genome shotgun (WGS) entry which is preliminary data.</text>
</comment>
<evidence type="ECO:0000313" key="6">
    <source>
        <dbReference type="EMBL" id="GAF04243.1"/>
    </source>
</evidence>
<keyword evidence="1 3" id="KW-0328">Glycosyltransferase</keyword>
<dbReference type="PANTHER" id="PTHR43285:SF2">
    <property type="entry name" value="ANTHRANILATE PHOSPHORIBOSYLTRANSFERASE"/>
    <property type="match status" value="1"/>
</dbReference>
<comment type="pathway">
    <text evidence="3">Amino-acid biosynthesis; L-tryptophan biosynthesis; L-tryptophan from chorismate: step 2/5.</text>
</comment>
<dbReference type="Gene3D" id="1.20.970.10">
    <property type="entry name" value="Transferase, Pyrimidine Nucleoside Phosphorylase, Chain C"/>
    <property type="match status" value="1"/>
</dbReference>
<dbReference type="InterPro" id="IPR000312">
    <property type="entry name" value="Glycosyl_Trfase_fam3"/>
</dbReference>
<keyword evidence="3" id="KW-0479">Metal-binding</keyword>
<evidence type="ECO:0000256" key="1">
    <source>
        <dbReference type="ARBA" id="ARBA00022676"/>
    </source>
</evidence>
<feature type="binding site" evidence="3">
    <location>
        <begin position="90"/>
        <end position="93"/>
    </location>
    <ligand>
        <name>5-phospho-alpha-D-ribose 1-diphosphate</name>
        <dbReference type="ChEBI" id="CHEBI:58017"/>
    </ligand>
</feature>
<feature type="binding site" evidence="3">
    <location>
        <position position="224"/>
    </location>
    <ligand>
        <name>Mg(2+)</name>
        <dbReference type="ChEBI" id="CHEBI:18420"/>
        <label>2</label>
    </ligand>
</feature>
<feature type="domain" description="Glycosyl transferase family 3 N-terminal" evidence="5">
    <location>
        <begin position="3"/>
        <end position="64"/>
    </location>
</feature>
<dbReference type="NCBIfam" id="TIGR01245">
    <property type="entry name" value="trpD"/>
    <property type="match status" value="1"/>
</dbReference>
<comment type="caution">
    <text evidence="3">Lacks conserved residue(s) required for the propagation of feature annotation.</text>
</comment>
<comment type="catalytic activity">
    <reaction evidence="3">
        <text>N-(5-phospho-beta-D-ribosyl)anthranilate + diphosphate = 5-phospho-alpha-D-ribose 1-diphosphate + anthranilate</text>
        <dbReference type="Rhea" id="RHEA:11768"/>
        <dbReference type="ChEBI" id="CHEBI:16567"/>
        <dbReference type="ChEBI" id="CHEBI:18277"/>
        <dbReference type="ChEBI" id="CHEBI:33019"/>
        <dbReference type="ChEBI" id="CHEBI:58017"/>
        <dbReference type="EC" id="2.4.2.18"/>
    </reaction>
</comment>
<dbReference type="InterPro" id="IPR036320">
    <property type="entry name" value="Glycosyl_Trfase_fam3_N_dom_sf"/>
</dbReference>
<evidence type="ECO:0000313" key="7">
    <source>
        <dbReference type="Proteomes" id="UP000019402"/>
    </source>
</evidence>
<feature type="binding site" evidence="3">
    <location>
        <position position="225"/>
    </location>
    <ligand>
        <name>Mg(2+)</name>
        <dbReference type="ChEBI" id="CHEBI:18420"/>
        <label>2</label>
    </ligand>
</feature>
<keyword evidence="3" id="KW-0460">Magnesium</keyword>
<comment type="function">
    <text evidence="3">Catalyzes the transfer of the phosphoribosyl group of 5-phosphorylribose-1-pyrophosphate (PRPP) to anthranilate to yield N-(5'-phosphoribosyl)-anthranilate (PRA).</text>
</comment>
<feature type="binding site" evidence="3">
    <location>
        <position position="120"/>
    </location>
    <ligand>
        <name>5-phospho-alpha-D-ribose 1-diphosphate</name>
        <dbReference type="ChEBI" id="CHEBI:58017"/>
    </ligand>
</feature>
<organism evidence="6 7">
    <name type="scientific">Saccharicrinis fermentans DSM 9555 = JCM 21142</name>
    <dbReference type="NCBI Taxonomy" id="869213"/>
    <lineage>
        <taxon>Bacteria</taxon>
        <taxon>Pseudomonadati</taxon>
        <taxon>Bacteroidota</taxon>
        <taxon>Bacteroidia</taxon>
        <taxon>Marinilabiliales</taxon>
        <taxon>Marinilabiliaceae</taxon>
        <taxon>Saccharicrinis</taxon>
    </lineage>
</organism>
<dbReference type="HAMAP" id="MF_00211">
    <property type="entry name" value="TrpD"/>
    <property type="match status" value="1"/>
</dbReference>
<comment type="similarity">
    <text evidence="3">Belongs to the anthranilate phosphoribosyltransferase family.</text>
</comment>
<dbReference type="Pfam" id="PF00591">
    <property type="entry name" value="Glycos_transf_3"/>
    <property type="match status" value="1"/>
</dbReference>
<dbReference type="GO" id="GO:0000162">
    <property type="term" value="P:L-tryptophan biosynthetic process"/>
    <property type="evidence" value="ECO:0007669"/>
    <property type="project" value="UniProtKB-UniRule"/>
</dbReference>
<dbReference type="InterPro" id="IPR005940">
    <property type="entry name" value="Anthranilate_Pribosyl_Tfrase"/>
</dbReference>
<feature type="binding site" evidence="3">
    <location>
        <position position="111"/>
    </location>
    <ligand>
        <name>anthranilate</name>
        <dbReference type="ChEBI" id="CHEBI:16567"/>
        <label>1</label>
    </ligand>
</feature>
<keyword evidence="2 3" id="KW-0808">Transferase</keyword>
<keyword evidence="3" id="KW-0822">Tryptophan biosynthesis</keyword>
<feature type="domain" description="Glycosyl transferase family 3" evidence="4">
    <location>
        <begin position="74"/>
        <end position="320"/>
    </location>
</feature>
<feature type="binding site" evidence="3">
    <location>
        <position position="92"/>
    </location>
    <ligand>
        <name>Mg(2+)</name>
        <dbReference type="ChEBI" id="CHEBI:18420"/>
        <label>1</label>
    </ligand>
</feature>
<feature type="binding site" evidence="3">
    <location>
        <position position="166"/>
    </location>
    <ligand>
        <name>anthranilate</name>
        <dbReference type="ChEBI" id="CHEBI:16567"/>
        <label>2</label>
    </ligand>
</feature>
<dbReference type="Gene3D" id="3.40.1030.10">
    <property type="entry name" value="Nucleoside phosphorylase/phosphoribosyltransferase catalytic domain"/>
    <property type="match status" value="1"/>
</dbReference>
<reference evidence="6 7" key="1">
    <citation type="journal article" date="2014" name="Genome Announc.">
        <title>Draft Genome Sequence of Cytophaga fermentans JCM 21142T, a Facultative Anaerobe Isolated from Marine Mud.</title>
        <authorList>
            <person name="Starns D."/>
            <person name="Oshima K."/>
            <person name="Suda W."/>
            <person name="Iino T."/>
            <person name="Yuki M."/>
            <person name="Inoue J."/>
            <person name="Kitamura K."/>
            <person name="Iida T."/>
            <person name="Darby A."/>
            <person name="Hattori M."/>
            <person name="Ohkuma M."/>
        </authorList>
    </citation>
    <scope>NUCLEOTIDE SEQUENCE [LARGE SCALE GENOMIC DNA]</scope>
    <source>
        <strain evidence="6 7">JCM 21142</strain>
    </source>
</reference>
<name>W7Y9Q6_9BACT</name>
<comment type="cofactor">
    <cofactor evidence="3">
        <name>Mg(2+)</name>
        <dbReference type="ChEBI" id="CHEBI:18420"/>
    </cofactor>
    <text evidence="3">Binds 2 magnesium ions per monomer.</text>
</comment>
<dbReference type="UniPathway" id="UPA00035">
    <property type="reaction ID" value="UER00041"/>
</dbReference>
<dbReference type="SUPFAM" id="SSF47648">
    <property type="entry name" value="Nucleoside phosphorylase/phosphoribosyltransferase N-terminal domain"/>
    <property type="match status" value="1"/>
</dbReference>
<accession>W7Y9Q6</accession>
<feature type="binding site" evidence="3">
    <location>
        <begin position="83"/>
        <end position="84"/>
    </location>
    <ligand>
        <name>5-phospho-alpha-D-ribose 1-diphosphate</name>
        <dbReference type="ChEBI" id="CHEBI:58017"/>
    </ligand>
</feature>
<evidence type="ECO:0000256" key="3">
    <source>
        <dbReference type="HAMAP-Rule" id="MF_00211"/>
    </source>
</evidence>
<feature type="binding site" evidence="3">
    <location>
        <position position="80"/>
    </location>
    <ligand>
        <name>5-phospho-alpha-D-ribose 1-diphosphate</name>
        <dbReference type="ChEBI" id="CHEBI:58017"/>
    </ligand>
</feature>
<dbReference type="eggNOG" id="COG0547">
    <property type="taxonomic scope" value="Bacteria"/>
</dbReference>
<evidence type="ECO:0000256" key="2">
    <source>
        <dbReference type="ARBA" id="ARBA00022679"/>
    </source>
</evidence>
<evidence type="ECO:0000259" key="5">
    <source>
        <dbReference type="Pfam" id="PF02885"/>
    </source>
</evidence>
<dbReference type="STRING" id="869213.GCA_000517085_03060"/>
<feature type="binding site" evidence="3">
    <location>
        <begin position="108"/>
        <end position="116"/>
    </location>
    <ligand>
        <name>5-phospho-alpha-D-ribose 1-diphosphate</name>
        <dbReference type="ChEBI" id="CHEBI:58017"/>
    </ligand>
</feature>
<keyword evidence="3" id="KW-0028">Amino-acid biosynthesis</keyword>
<dbReference type="RefSeq" id="WP_027472540.1">
    <property type="nucleotide sequence ID" value="NZ_BAMD01000040.1"/>
</dbReference>
<dbReference type="AlphaFoldDB" id="W7Y9Q6"/>
<dbReference type="SUPFAM" id="SSF52418">
    <property type="entry name" value="Nucleoside phosphorylase/phosphoribosyltransferase catalytic domain"/>
    <property type="match status" value="1"/>
</dbReference>
<keyword evidence="3" id="KW-0057">Aromatic amino acid biosynthesis</keyword>
<proteinExistence type="inferred from homology"/>
<feature type="binding site" evidence="3">
    <location>
        <position position="225"/>
    </location>
    <ligand>
        <name>Mg(2+)</name>
        <dbReference type="ChEBI" id="CHEBI:18420"/>
        <label>1</label>
    </ligand>
</feature>
<evidence type="ECO:0000259" key="4">
    <source>
        <dbReference type="Pfam" id="PF00591"/>
    </source>
</evidence>
<dbReference type="GO" id="GO:0005829">
    <property type="term" value="C:cytosol"/>
    <property type="evidence" value="ECO:0007669"/>
    <property type="project" value="TreeGrafter"/>
</dbReference>
<dbReference type="EC" id="2.4.2.18" evidence="3"/>
<dbReference type="InterPro" id="IPR035902">
    <property type="entry name" value="Nuc_phospho_transferase"/>
</dbReference>
<feature type="binding site" evidence="3">
    <location>
        <position position="80"/>
    </location>
    <ligand>
        <name>anthranilate</name>
        <dbReference type="ChEBI" id="CHEBI:16567"/>
        <label>1</label>
    </ligand>
</feature>
<protein>
    <recommendedName>
        <fullName evidence="3">Anthranilate phosphoribosyltransferase</fullName>
        <ecNumber evidence="3">2.4.2.18</ecNumber>
    </recommendedName>
</protein>
<dbReference type="InterPro" id="IPR017459">
    <property type="entry name" value="Glycosyl_Trfase_fam3_N_dom"/>
</dbReference>
<dbReference type="EMBL" id="BAMD01000040">
    <property type="protein sequence ID" value="GAF04243.1"/>
    <property type="molecule type" value="Genomic_DNA"/>
</dbReference>